<organism evidence="2 3">
    <name type="scientific">Rhodanobacter denitrificans</name>
    <dbReference type="NCBI Taxonomy" id="666685"/>
    <lineage>
        <taxon>Bacteria</taxon>
        <taxon>Pseudomonadati</taxon>
        <taxon>Pseudomonadota</taxon>
        <taxon>Gammaproteobacteria</taxon>
        <taxon>Lysobacterales</taxon>
        <taxon>Rhodanobacteraceae</taxon>
        <taxon>Rhodanobacter</taxon>
    </lineage>
</organism>
<dbReference type="EMBL" id="CP003470">
    <property type="protein sequence ID" value="AGG90139.1"/>
    <property type="molecule type" value="Genomic_DNA"/>
</dbReference>
<reference evidence="2 3" key="1">
    <citation type="submission" date="2012-04" db="EMBL/GenBank/DDBJ databases">
        <title>Complete genome of Rhodanobacter sp. 2APBS1.</title>
        <authorList>
            <consortium name="US DOE Joint Genome Institute"/>
            <person name="Huntemann M."/>
            <person name="Wei C.-L."/>
            <person name="Han J."/>
            <person name="Detter J.C."/>
            <person name="Han C."/>
            <person name="Tapia R."/>
            <person name="Munk A.C.C."/>
            <person name="Chen A."/>
            <person name="Krypides N."/>
            <person name="Mavromatis K."/>
            <person name="Markowitz V."/>
            <person name="Szeto E."/>
            <person name="Ivanova N."/>
            <person name="Mikhailova N."/>
            <person name="Ovchinnikova G."/>
            <person name="Pagani I."/>
            <person name="Pati A."/>
            <person name="Goodwin L."/>
            <person name="Peters L."/>
            <person name="Pitluck S."/>
            <person name="Woyke T."/>
            <person name="Prakash O."/>
            <person name="Elkins J."/>
            <person name="Brown S."/>
            <person name="Palumbo A."/>
            <person name="Hemme C."/>
            <person name="Zhou J."/>
            <person name="Watson D."/>
            <person name="Jardine P."/>
            <person name="Kostka J."/>
            <person name="Green S."/>
        </authorList>
    </citation>
    <scope>NUCLEOTIDE SEQUENCE [LARGE SCALE GENOMIC DNA]</scope>
    <source>
        <strain evidence="2 3">2APBS1</strain>
    </source>
</reference>
<dbReference type="InterPro" id="IPR002575">
    <property type="entry name" value="Aminoglycoside_PTrfase"/>
</dbReference>
<dbReference type="KEGG" id="rhd:R2APBS1_3067"/>
<keyword evidence="2" id="KW-0418">Kinase</keyword>
<sequence precursor="true">MTGLGVAGLLNAQFICTSCRASGSWIAVTRPLPRQNSSIQRLRCVRCQEQIVAKVSRRDDLRSDARAESRREYETLCTLQRVFPQDEHFGTLLSLGYLESAGRGIMVTRHFCGDNLAQHLRSLGEPDAREACRAAGVWLRKLHQSGDPDVQMQMLGVADKLDYLAVTYGAVLRRDRETWTAYRCLEQTGLRMDAREFAGVRQHGDFKPQNMLCDGTRYIGLDIHWQSIGPAVYDLAPFLNHLWLVCRTFGSLLTNRHYLQRESMFLAGYGYGNDPQAVYWAQLYFALCYLGAYRQKGRLAANYARWRIGPLVRELARRLEEVS</sequence>
<keyword evidence="2" id="KW-0808">Transferase</keyword>
<evidence type="ECO:0000259" key="1">
    <source>
        <dbReference type="Pfam" id="PF01636"/>
    </source>
</evidence>
<dbReference type="eggNOG" id="COG2334">
    <property type="taxonomic scope" value="Bacteria"/>
</dbReference>
<dbReference type="SUPFAM" id="SSF56112">
    <property type="entry name" value="Protein kinase-like (PK-like)"/>
    <property type="match status" value="1"/>
</dbReference>
<protein>
    <submittedName>
        <fullName evidence="2">Putative homoserine kinase type II (Protein kinase fold)</fullName>
    </submittedName>
</protein>
<evidence type="ECO:0000313" key="2">
    <source>
        <dbReference type="EMBL" id="AGG90139.1"/>
    </source>
</evidence>
<dbReference type="InterPro" id="IPR011009">
    <property type="entry name" value="Kinase-like_dom_sf"/>
</dbReference>
<evidence type="ECO:0000313" key="3">
    <source>
        <dbReference type="Proteomes" id="UP000011859"/>
    </source>
</evidence>
<dbReference type="Pfam" id="PF01636">
    <property type="entry name" value="APH"/>
    <property type="match status" value="1"/>
</dbReference>
<accession>M4NGW7</accession>
<gene>
    <name evidence="2" type="ORF">R2APBS1_3067</name>
</gene>
<feature type="domain" description="Aminoglycoside phosphotransferase" evidence="1">
    <location>
        <begin position="118"/>
        <end position="243"/>
    </location>
</feature>
<name>M4NGW7_9GAMM</name>
<proteinExistence type="predicted"/>
<dbReference type="Proteomes" id="UP000011859">
    <property type="component" value="Chromosome"/>
</dbReference>
<keyword evidence="3" id="KW-1185">Reference proteome</keyword>
<dbReference type="HOGENOM" id="CLU_860181_0_0_6"/>
<dbReference type="GO" id="GO:0016301">
    <property type="term" value="F:kinase activity"/>
    <property type="evidence" value="ECO:0007669"/>
    <property type="project" value="UniProtKB-KW"/>
</dbReference>
<dbReference type="RefSeq" id="WP_015448563.1">
    <property type="nucleotide sequence ID" value="NC_020541.1"/>
</dbReference>
<dbReference type="Gene3D" id="3.90.1200.10">
    <property type="match status" value="1"/>
</dbReference>
<dbReference type="STRING" id="666685.R2APBS1_3067"/>
<dbReference type="AlphaFoldDB" id="M4NGW7"/>